<comment type="caution">
    <text evidence="9">The sequence shown here is derived from an EMBL/GenBank/DDBJ whole genome shotgun (WGS) entry which is preliminary data.</text>
</comment>
<dbReference type="EMBL" id="LGRX02011395">
    <property type="protein sequence ID" value="KAK3269009.1"/>
    <property type="molecule type" value="Genomic_DNA"/>
</dbReference>
<dbReference type="FunFam" id="3.30.2160.10:FF:000004">
    <property type="entry name" value="probable E3 ubiquitin-protein ligase HERC4 isoform X1"/>
    <property type="match status" value="1"/>
</dbReference>
<dbReference type="GO" id="GO:0000209">
    <property type="term" value="P:protein polyubiquitination"/>
    <property type="evidence" value="ECO:0007669"/>
    <property type="project" value="InterPro"/>
</dbReference>
<evidence type="ECO:0000256" key="2">
    <source>
        <dbReference type="ARBA" id="ARBA00004496"/>
    </source>
</evidence>
<evidence type="ECO:0000256" key="3">
    <source>
        <dbReference type="ARBA" id="ARBA00012485"/>
    </source>
</evidence>
<dbReference type="PROSITE" id="PS50237">
    <property type="entry name" value="HECT"/>
    <property type="match status" value="1"/>
</dbReference>
<dbReference type="EC" id="2.3.2.26" evidence="3"/>
<comment type="subcellular location">
    <subcellularLocation>
        <location evidence="2">Cytoplasm</location>
    </subcellularLocation>
</comment>
<gene>
    <name evidence="9" type="ORF">CYMTET_22521</name>
</gene>
<evidence type="ECO:0000256" key="1">
    <source>
        <dbReference type="ARBA" id="ARBA00000885"/>
    </source>
</evidence>
<evidence type="ECO:0000256" key="6">
    <source>
        <dbReference type="ARBA" id="ARBA00022786"/>
    </source>
</evidence>
<keyword evidence="4" id="KW-0963">Cytoplasm</keyword>
<reference evidence="9 10" key="1">
    <citation type="journal article" date="2015" name="Genome Biol. Evol.">
        <title>Comparative Genomics of a Bacterivorous Green Alga Reveals Evolutionary Causalities and Consequences of Phago-Mixotrophic Mode of Nutrition.</title>
        <authorList>
            <person name="Burns J.A."/>
            <person name="Paasch A."/>
            <person name="Narechania A."/>
            <person name="Kim E."/>
        </authorList>
    </citation>
    <scope>NUCLEOTIDE SEQUENCE [LARGE SCALE GENOMIC DNA]</scope>
    <source>
        <strain evidence="9 10">PLY_AMNH</strain>
    </source>
</reference>
<dbReference type="SUPFAM" id="SSF56204">
    <property type="entry name" value="Hect, E3 ligase catalytic domain"/>
    <property type="match status" value="1"/>
</dbReference>
<comment type="catalytic activity">
    <reaction evidence="1">
        <text>S-ubiquitinyl-[E2 ubiquitin-conjugating enzyme]-L-cysteine + [acceptor protein]-L-lysine = [E2 ubiquitin-conjugating enzyme]-L-cysteine + N(6)-ubiquitinyl-[acceptor protein]-L-lysine.</text>
        <dbReference type="EC" id="2.3.2.26"/>
    </reaction>
</comment>
<dbReference type="Gene3D" id="3.30.2410.10">
    <property type="entry name" value="Hect, E3 ligase catalytic domain"/>
    <property type="match status" value="1"/>
</dbReference>
<evidence type="ECO:0000313" key="9">
    <source>
        <dbReference type="EMBL" id="KAK3269009.1"/>
    </source>
</evidence>
<dbReference type="CDD" id="cd00078">
    <property type="entry name" value="HECTc"/>
    <property type="match status" value="1"/>
</dbReference>
<dbReference type="PANTHER" id="PTHR45700">
    <property type="entry name" value="UBIQUITIN-PROTEIN LIGASE E3C"/>
    <property type="match status" value="1"/>
</dbReference>
<name>A0AAE0FZU0_9CHLO</name>
<dbReference type="InterPro" id="IPR035983">
    <property type="entry name" value="Hect_E3_ubiquitin_ligase"/>
</dbReference>
<proteinExistence type="predicted"/>
<sequence length="381" mass="42889">AVATQCGRWGQGRAEPYLVPPRADEAYFSAGQKLASSSHLVEDAMEEIVRQRPQDLLLPARVCFIGEDGVDAGGLKKEFFQLLLGELFTGSYGMVKYFPETRMQWFNSLSYGTDEQEWLVVGILFGLAVYNGVLLDVRLPQVAYKKLLGKPVGLNDLQDFQPELLKSFHQLLEYSDADATVEDIFCLDFSVTDEFLGEAVTHELKPGGQDIPVTEANRREYVNLYVEWILNKRIEESFHAFRNGFLLLCGPVLKLFRAPELEHLVCGTQELDFNSLEAGAAYEGYTQASQQVRWFWEVAHSLPIESKRLLLRFVTGSDRSPIGGLGKLQMKIQRAGPDSIRLPTSYTCFNAILLPEYTSRAKLRDRLETAINVAEQGFGLE</sequence>
<dbReference type="Proteomes" id="UP001190700">
    <property type="component" value="Unassembled WGS sequence"/>
</dbReference>
<protein>
    <recommendedName>
        <fullName evidence="3">HECT-type E3 ubiquitin transferase</fullName>
        <ecNumber evidence="3">2.3.2.26</ecNumber>
    </recommendedName>
</protein>
<dbReference type="InterPro" id="IPR044611">
    <property type="entry name" value="E3A/B/C-like"/>
</dbReference>
<dbReference type="InterPro" id="IPR000569">
    <property type="entry name" value="HECT_dom"/>
</dbReference>
<feature type="domain" description="HECT" evidence="8">
    <location>
        <begin position="52"/>
        <end position="381"/>
    </location>
</feature>
<evidence type="ECO:0000256" key="7">
    <source>
        <dbReference type="PROSITE-ProRule" id="PRU00104"/>
    </source>
</evidence>
<feature type="non-terminal residue" evidence="9">
    <location>
        <position position="1"/>
    </location>
</feature>
<evidence type="ECO:0000313" key="10">
    <source>
        <dbReference type="Proteomes" id="UP001190700"/>
    </source>
</evidence>
<dbReference type="AlphaFoldDB" id="A0AAE0FZU0"/>
<dbReference type="Gene3D" id="3.30.2160.10">
    <property type="entry name" value="Hect, E3 ligase catalytic domain"/>
    <property type="match status" value="1"/>
</dbReference>
<dbReference type="Pfam" id="PF00632">
    <property type="entry name" value="HECT"/>
    <property type="match status" value="1"/>
</dbReference>
<dbReference type="GO" id="GO:0005737">
    <property type="term" value="C:cytoplasm"/>
    <property type="evidence" value="ECO:0007669"/>
    <property type="project" value="UniProtKB-SubCell"/>
</dbReference>
<keyword evidence="6 7" id="KW-0833">Ubl conjugation pathway</keyword>
<evidence type="ECO:0000256" key="5">
    <source>
        <dbReference type="ARBA" id="ARBA00022679"/>
    </source>
</evidence>
<evidence type="ECO:0000256" key="4">
    <source>
        <dbReference type="ARBA" id="ARBA00022490"/>
    </source>
</evidence>
<dbReference type="SMART" id="SM00119">
    <property type="entry name" value="HECTc"/>
    <property type="match status" value="1"/>
</dbReference>
<evidence type="ECO:0000259" key="8">
    <source>
        <dbReference type="PROSITE" id="PS50237"/>
    </source>
</evidence>
<dbReference type="Gene3D" id="3.90.1750.10">
    <property type="entry name" value="Hect, E3 ligase catalytic domains"/>
    <property type="match status" value="1"/>
</dbReference>
<accession>A0AAE0FZU0</accession>
<dbReference type="FunFam" id="3.30.2410.10:FF:000003">
    <property type="entry name" value="probable E3 ubiquitin-protein ligase HERC4 isoform X1"/>
    <property type="match status" value="1"/>
</dbReference>
<feature type="active site" description="Glycyl thioester intermediate" evidence="7">
    <location>
        <position position="348"/>
    </location>
</feature>
<organism evidence="9 10">
    <name type="scientific">Cymbomonas tetramitiformis</name>
    <dbReference type="NCBI Taxonomy" id="36881"/>
    <lineage>
        <taxon>Eukaryota</taxon>
        <taxon>Viridiplantae</taxon>
        <taxon>Chlorophyta</taxon>
        <taxon>Pyramimonadophyceae</taxon>
        <taxon>Pyramimonadales</taxon>
        <taxon>Pyramimonadaceae</taxon>
        <taxon>Cymbomonas</taxon>
    </lineage>
</organism>
<keyword evidence="10" id="KW-1185">Reference proteome</keyword>
<dbReference type="PANTHER" id="PTHR45700:SF8">
    <property type="entry name" value="HECT-TYPE E3 UBIQUITIN TRANSFERASE"/>
    <property type="match status" value="1"/>
</dbReference>
<dbReference type="GO" id="GO:0061630">
    <property type="term" value="F:ubiquitin protein ligase activity"/>
    <property type="evidence" value="ECO:0007669"/>
    <property type="project" value="UniProtKB-EC"/>
</dbReference>
<keyword evidence="5" id="KW-0808">Transferase</keyword>